<evidence type="ECO:0000256" key="18">
    <source>
        <dbReference type="RuleBase" id="RU003808"/>
    </source>
</evidence>
<dbReference type="EMBL" id="RQTK01000237">
    <property type="protein sequence ID" value="RUS83605.1"/>
    <property type="molecule type" value="Genomic_DNA"/>
</dbReference>
<dbReference type="SUPFAM" id="SSF81324">
    <property type="entry name" value="Voltage-gated potassium channels"/>
    <property type="match status" value="4"/>
</dbReference>
<evidence type="ECO:0000256" key="6">
    <source>
        <dbReference type="ARBA" id="ARBA00022692"/>
    </source>
</evidence>
<feature type="region of interest" description="Disordered" evidence="19">
    <location>
        <begin position="1693"/>
        <end position="1747"/>
    </location>
</feature>
<feature type="transmembrane region" description="Helical" evidence="20">
    <location>
        <begin position="1145"/>
        <end position="1163"/>
    </location>
</feature>
<dbReference type="GO" id="GO:0098703">
    <property type="term" value="P:calcium ion import across plasma membrane"/>
    <property type="evidence" value="ECO:0007669"/>
    <property type="project" value="TreeGrafter"/>
</dbReference>
<evidence type="ECO:0000256" key="10">
    <source>
        <dbReference type="ARBA" id="ARBA00022882"/>
    </source>
</evidence>
<keyword evidence="9 17" id="KW-0106">Calcium</keyword>
<feature type="transmembrane region" description="Helical" evidence="20">
    <location>
        <begin position="439"/>
        <end position="457"/>
    </location>
</feature>
<protein>
    <recommendedName>
        <fullName evidence="18">Voltage-dependent L-type calcium channel subunit alpha</fullName>
    </recommendedName>
</protein>
<feature type="transmembrane region" description="Helical" evidence="20">
    <location>
        <begin position="276"/>
        <end position="298"/>
    </location>
</feature>
<feature type="transmembrane region" description="Helical" evidence="20">
    <location>
        <begin position="1364"/>
        <end position="1387"/>
    </location>
</feature>
<keyword evidence="5 18" id="KW-0107">Calcium channel</keyword>
<comment type="similarity">
    <text evidence="18">Belongs to the calcium channel alpha-1 subunit (TC 1.A.1.11) family.</text>
</comment>
<dbReference type="Gene3D" id="6.10.250.2500">
    <property type="match status" value="1"/>
</dbReference>
<dbReference type="FunFam" id="1.10.287.70:FF:000021">
    <property type="entry name" value="Voltage-dependent L-type calcium channel subunit alpha"/>
    <property type="match status" value="1"/>
</dbReference>
<dbReference type="InterPro" id="IPR000731">
    <property type="entry name" value="SSD"/>
</dbReference>
<feature type="compositionally biased region" description="Acidic residues" evidence="19">
    <location>
        <begin position="342"/>
        <end position="351"/>
    </location>
</feature>
<gene>
    <name evidence="22" type="ORF">EGW08_008624</name>
</gene>
<feature type="binding site" evidence="17">
    <location>
        <position position="1040"/>
    </location>
    <ligand>
        <name>Ca(2+)</name>
        <dbReference type="ChEBI" id="CHEBI:29108"/>
    </ligand>
</feature>
<evidence type="ECO:0000256" key="14">
    <source>
        <dbReference type="ARBA" id="ARBA00023157"/>
    </source>
</evidence>
<dbReference type="InterPro" id="IPR002077">
    <property type="entry name" value="VDCCAlpha1"/>
</dbReference>
<feature type="transmembrane region" description="Helical" evidence="20">
    <location>
        <begin position="943"/>
        <end position="968"/>
    </location>
</feature>
<dbReference type="FunFam" id="1.20.120.350:FF:000001">
    <property type="entry name" value="Voltage-dependent L-type calcium channel subunit alpha"/>
    <property type="match status" value="1"/>
</dbReference>
<feature type="domain" description="SSD" evidence="21">
    <location>
        <begin position="24"/>
        <end position="52"/>
    </location>
</feature>
<evidence type="ECO:0000256" key="13">
    <source>
        <dbReference type="ARBA" id="ARBA00023136"/>
    </source>
</evidence>
<dbReference type="SMART" id="SM01062">
    <property type="entry name" value="Ca_chan_IQ"/>
    <property type="match status" value="1"/>
</dbReference>
<feature type="transmembrane region" description="Helical" evidence="20">
    <location>
        <begin position="1272"/>
        <end position="1294"/>
    </location>
</feature>
<dbReference type="PANTHER" id="PTHR45628:SF1">
    <property type="entry name" value="VOLTAGE-DEPENDENT CALCIUM CHANNEL TYPE D SUBUNIT ALPHA-1"/>
    <property type="match status" value="1"/>
</dbReference>
<dbReference type="InterPro" id="IPR027359">
    <property type="entry name" value="Volt_channel_dom_sf"/>
</dbReference>
<feature type="compositionally biased region" description="Low complexity" evidence="19">
    <location>
        <begin position="2089"/>
        <end position="2099"/>
    </location>
</feature>
<feature type="transmembrane region" description="Helical" evidence="20">
    <location>
        <begin position="1210"/>
        <end position="1228"/>
    </location>
</feature>
<evidence type="ECO:0000256" key="2">
    <source>
        <dbReference type="ARBA" id="ARBA00022448"/>
    </source>
</evidence>
<keyword evidence="3" id="KW-0597">Phosphoprotein</keyword>
<dbReference type="GO" id="GO:0008331">
    <property type="term" value="F:high voltage-gated calcium channel activity"/>
    <property type="evidence" value="ECO:0007669"/>
    <property type="project" value="TreeGrafter"/>
</dbReference>
<evidence type="ECO:0000256" key="17">
    <source>
        <dbReference type="PIRSR" id="PIRSR602077-1"/>
    </source>
</evidence>
<evidence type="ECO:0000256" key="9">
    <source>
        <dbReference type="ARBA" id="ARBA00022837"/>
    </source>
</evidence>
<feature type="compositionally biased region" description="Acidic residues" evidence="19">
    <location>
        <begin position="748"/>
        <end position="778"/>
    </location>
</feature>
<keyword evidence="10 18" id="KW-0851">Voltage-gated channel</keyword>
<evidence type="ECO:0000256" key="16">
    <source>
        <dbReference type="ARBA" id="ARBA00023303"/>
    </source>
</evidence>
<feature type="transmembrane region" description="Helical" evidence="20">
    <location>
        <begin position="36"/>
        <end position="55"/>
    </location>
</feature>
<name>A0A433TPV4_ELYCH</name>
<evidence type="ECO:0000256" key="19">
    <source>
        <dbReference type="SAM" id="MobiDB-lite"/>
    </source>
</evidence>
<proteinExistence type="inferred from homology"/>
<feature type="transmembrane region" description="Helical" evidence="20">
    <location>
        <begin position="75"/>
        <end position="95"/>
    </location>
</feature>
<keyword evidence="6 20" id="KW-0812">Transmembrane</keyword>
<feature type="transmembrane region" description="Helical" evidence="20">
    <location>
        <begin position="863"/>
        <end position="884"/>
    </location>
</feature>
<evidence type="ECO:0000256" key="5">
    <source>
        <dbReference type="ARBA" id="ARBA00022673"/>
    </source>
</evidence>
<accession>A0A433TPV4</accession>
<dbReference type="Gene3D" id="1.10.287.70">
    <property type="match status" value="4"/>
</dbReference>
<evidence type="ECO:0000256" key="12">
    <source>
        <dbReference type="ARBA" id="ARBA00023065"/>
    </source>
</evidence>
<dbReference type="PANTHER" id="PTHR45628">
    <property type="entry name" value="VOLTAGE-DEPENDENT CALCIUM CHANNEL TYPE A SUBUNIT ALPHA-1"/>
    <property type="match status" value="1"/>
</dbReference>
<dbReference type="Pfam" id="PF00520">
    <property type="entry name" value="Ion_trans"/>
    <property type="match status" value="4"/>
</dbReference>
<feature type="region of interest" description="Disordered" evidence="19">
    <location>
        <begin position="1982"/>
        <end position="2099"/>
    </location>
</feature>
<dbReference type="PROSITE" id="PS50156">
    <property type="entry name" value="SSD"/>
    <property type="match status" value="1"/>
</dbReference>
<dbReference type="FunFam" id="1.10.287.70:FF:000009">
    <property type="entry name" value="Voltage-dependent L-type calcium channel subunit alpha"/>
    <property type="match status" value="1"/>
</dbReference>
<evidence type="ECO:0000313" key="22">
    <source>
        <dbReference type="EMBL" id="RUS83605.1"/>
    </source>
</evidence>
<comment type="subcellular location">
    <subcellularLocation>
        <location evidence="1 18">Membrane</location>
        <topology evidence="1 18">Multi-pass membrane protein</topology>
    </subcellularLocation>
</comment>
<keyword evidence="8" id="KW-0677">Repeat</keyword>
<dbReference type="STRING" id="188477.A0A433TPV4"/>
<feature type="compositionally biased region" description="Acidic residues" evidence="19">
    <location>
        <begin position="1706"/>
        <end position="1715"/>
    </location>
</feature>
<dbReference type="FunFam" id="1.20.120.350:FF:000095">
    <property type="entry name" value="Voltage-gated Ca2+ channel, alpha subunit"/>
    <property type="match status" value="1"/>
</dbReference>
<feature type="region of interest" description="Disordered" evidence="19">
    <location>
        <begin position="1772"/>
        <end position="1797"/>
    </location>
</feature>
<feature type="region of interest" description="Disordered" evidence="19">
    <location>
        <begin position="1905"/>
        <end position="1934"/>
    </location>
</feature>
<reference evidence="22 23" key="1">
    <citation type="submission" date="2019-01" db="EMBL/GenBank/DDBJ databases">
        <title>A draft genome assembly of the solar-powered sea slug Elysia chlorotica.</title>
        <authorList>
            <person name="Cai H."/>
            <person name="Li Q."/>
            <person name="Fang X."/>
            <person name="Li J."/>
            <person name="Curtis N.E."/>
            <person name="Altenburger A."/>
            <person name="Shibata T."/>
            <person name="Feng M."/>
            <person name="Maeda T."/>
            <person name="Schwartz J.A."/>
            <person name="Shigenobu S."/>
            <person name="Lundholm N."/>
            <person name="Nishiyama T."/>
            <person name="Yang H."/>
            <person name="Hasebe M."/>
            <person name="Li S."/>
            <person name="Pierce S.K."/>
            <person name="Wang J."/>
        </authorList>
    </citation>
    <scope>NUCLEOTIDE SEQUENCE [LARGE SCALE GENOMIC DNA]</scope>
    <source>
        <strain evidence="22">EC2010</strain>
        <tissue evidence="22">Whole organism of an adult</tissue>
    </source>
</reference>
<feature type="binding site" evidence="17">
    <location>
        <position position="590"/>
    </location>
    <ligand>
        <name>Ca(2+)</name>
        <dbReference type="ChEBI" id="CHEBI:29108"/>
    </ligand>
</feature>
<feature type="region of interest" description="Disordered" evidence="19">
    <location>
        <begin position="649"/>
        <end position="705"/>
    </location>
</feature>
<dbReference type="GO" id="GO:0005891">
    <property type="term" value="C:voltage-gated calcium channel complex"/>
    <property type="evidence" value="ECO:0007669"/>
    <property type="project" value="InterPro"/>
</dbReference>
<feature type="region of interest" description="Disordered" evidence="19">
    <location>
        <begin position="1825"/>
        <end position="1847"/>
    </location>
</feature>
<keyword evidence="13 20" id="KW-0472">Membrane</keyword>
<evidence type="ECO:0000256" key="20">
    <source>
        <dbReference type="SAM" id="Phobius"/>
    </source>
</evidence>
<dbReference type="PRINTS" id="PR00167">
    <property type="entry name" value="CACHANNEL"/>
</dbReference>
<dbReference type="Gene3D" id="6.10.250.2180">
    <property type="match status" value="1"/>
</dbReference>
<evidence type="ECO:0000256" key="4">
    <source>
        <dbReference type="ARBA" id="ARBA00022568"/>
    </source>
</evidence>
<dbReference type="InterPro" id="IPR005446">
    <property type="entry name" value="VDCC_L_a1su"/>
</dbReference>
<evidence type="ECO:0000256" key="8">
    <source>
        <dbReference type="ARBA" id="ARBA00022737"/>
    </source>
</evidence>
<sequence length="2099" mass="239072">MRKQQNQNVRPPRALYFLTLKNPIRKFCIQVAEYKLFEFLVLITIFANCIALAIQTPYPNADSNDLNAALDRIEYVFILIFLLESILKIIAYGFVMHPGAYLRNGWNALDFIIVVIGTISQVLSFVQDNRFDIKALRAVRVLRPLRLVSRAPSLQVVLNSIVRAMVPLLHIALLVIFVIIIYAIIGLELFCGSLHGACMIENTTEFSGGEPMVCGKGFECEAGSKCVNGWEGPNYGITNFDNFGLAMLTVFQCITMEGWTDVLYDINKSHGPHWPWIYFISLIIIGSFFVLNLVLGVLSGEFSKEREKAKARGDFQKLREKQQLEEDLRGYLDWITQAEDIDPENEDEGEEGATPRHSKIASDADSEDKVEEGENTELQQSWLQQKRLQMQKLNRRCRRFCRKIVKSQVFYITVLILVGLNTMVLTSEHYGQPVWLDDFQAIANLFFVVLFTLEMLLKMYSLGFQGYFVSLFNRFDCFVVIWSILEVILQYTNVFPPLGISVLRCARLLRIFKCTRYWSSLRNLVASLLNSVRSIASLLLLLFLFIMIFALLGMNLFGGKFNFLDSEKPRSNFDAIWPSLLTVFQILTGEDWNAVMYDGIRAHGGVQFPSILVCLYFVVLFIVGNYILLNVFLAIAVDNLADAQSLTEIEEEKEEEKERTRSLRRSKSRSPTKEQEVEDARDVNGNNEAGEKDPNHLSRQPSSRSKRLELRMALDPHVRIDLSTEHIPSGEYRNSHKVPLRDENKEGSDEDGTEGTEDGTEGEDEEDDEEGEEEEEEAPSSARPRRMSEVHISSRIRPIPPFSSLFLFKPTNKFRIICWKVSNHSYFGNIVLVCIIISSILLATEDPVNSKSKFNQVINKFDYFFTSLFTVEIIIKVITLGLIFHKGSFCRNFFNILDLLVVVVSLISFPLDNQAISVVKILRVLRVLRPLRAINRAKGLKHVVQCVIVALRTIYNIMLVTFLLNFMFSVMGVQLFKGKFSQCTDSSKLTEEECQGQYIDYVDGDFNQPEVLPREWENNDFNFDNVYSGMLTLFTVSTFEGWPGLLYKSIDSHKEGMGPIQNYQPATALFYFIFIIVIAFFMMNIFVGFVIVTFQNEGEQEYKNCELDKNQRKCIEFALRVKPTRRYIPKARWQYKVWWFVTSQAFEYSIFVLIMINTLALAMKYDGQSKTYSGALDYLNVIFTGVFTIEFVLKLAAFRFKNYFGDPWNILDFVIVLGSYIDIIYAEVNPGKLFIRVNFFRLFRVMRLIKLLSRGEGIRTLLWTFIKSFQALPYVGLLIVMLFFIYAVIGMQLFGRIALDYDTQIHDYNNFRSFFWAVLVLFRSATGENWQEIMLACADKPDVKCDPEADGVEDGESCGNSVAYAYFITFYVLCSFLIINLFVAVIMDNFDYLTRDWSILGPHHLDEFVRLWSEYDPEAKGRIKHLDVVTLLRKISPPLGFGKLCPHRVACKRLVSMNMPLNSDGTVMFNATLFALVRTSLKIKTEGNIDTANEELRAVIKKIWKRTSPGLLDQVVPPAGRDDDVTVGKFYATFLIQDYFRRFKKRKEQMVKISKGQEHTNALQAGLRAVHDLGPEIRRAISGNLDEEEMMDKDVEEPMHRRNHTLFGSVVNAMAGVRPILPFLNRTQSLKGNNKGHQTTNITPIIAVSTAATKMLGVSFYIYFHDAEEPENVEDEENQDLIRRNVNNKENMVGRGRNRLHGTEGVQDDLDDCEEMERRRASQGSELDSVVMEDPPSSHRGNHEGSMQQQLLTNVSGSPNKKKHGIYVYRDLPQEDSDFEREHTPPTPPPRRLSRKRASFKLACIGKQSSDENPLMLRRPGQPLRVADAGHHNNQGLVPPPQLVHRPNSYPSDGEVTKMARVEQQESAQAPNSRTNLSPAIPELSSQLHRSLDRGPLVIPSDLIKHQQQQQQYLQQGHNLQPETPSQHRRSSAETLVAQVLQDEGLNRYVDPRCLQREIAEATNLTPEEMNLAAREIIRQSRNFDSPDSPSPTSLNSPGSPLSPSSPTRSNGGSRLSNSPHLLSDPSLSPQHRFSSADTFPPSGDITGIRLESPSRHSRSGSGRGGAAVRQRGARQQHEMSERARFSDSSDSLDPSDLV</sequence>
<keyword evidence="14" id="KW-1015">Disulfide bond</keyword>
<feature type="compositionally biased region" description="Low complexity" evidence="19">
    <location>
        <begin position="1991"/>
        <end position="2030"/>
    </location>
</feature>
<feature type="transmembrane region" description="Helical" evidence="20">
    <location>
        <begin position="409"/>
        <end position="427"/>
    </location>
</feature>
<feature type="transmembrane region" description="Helical" evidence="20">
    <location>
        <begin position="826"/>
        <end position="843"/>
    </location>
</feature>
<feature type="region of interest" description="Disordered" evidence="19">
    <location>
        <begin position="721"/>
        <end position="789"/>
    </location>
</feature>
<dbReference type="Pfam" id="PF08763">
    <property type="entry name" value="Ca_chan_IQ"/>
    <property type="match status" value="1"/>
</dbReference>
<evidence type="ECO:0000256" key="11">
    <source>
        <dbReference type="ARBA" id="ARBA00022989"/>
    </source>
</evidence>
<dbReference type="OrthoDB" id="431720at2759"/>
<feature type="compositionally biased region" description="Basic and acidic residues" evidence="19">
    <location>
        <begin position="671"/>
        <end position="682"/>
    </location>
</feature>
<feature type="transmembrane region" description="Helical" evidence="20">
    <location>
        <begin position="896"/>
        <end position="922"/>
    </location>
</feature>
<comment type="function">
    <text evidence="18">Voltage-sensitive calcium channels (VSCC) mediate the entry of calcium ions into excitable cells and are also involved in a variety of calcium-dependent processes, including muscle contraction, hormone or neurotransmitter release, gene expression, cell motility, cell division and cell death.</text>
</comment>
<evidence type="ECO:0000259" key="21">
    <source>
        <dbReference type="PROSITE" id="PS50156"/>
    </source>
</evidence>
<feature type="transmembrane region" description="Helical" evidence="20">
    <location>
        <begin position="1068"/>
        <end position="1094"/>
    </location>
</feature>
<dbReference type="InterPro" id="IPR031649">
    <property type="entry name" value="GPHH_dom"/>
</dbReference>
<keyword evidence="2" id="KW-0813">Transport</keyword>
<dbReference type="Proteomes" id="UP000271974">
    <property type="component" value="Unassembled WGS sequence"/>
</dbReference>
<dbReference type="Gene3D" id="1.20.120.350">
    <property type="entry name" value="Voltage-gated potassium channels. Chain C"/>
    <property type="match status" value="4"/>
</dbReference>
<feature type="transmembrane region" description="Helical" evidence="20">
    <location>
        <begin position="611"/>
        <end position="637"/>
    </location>
</feature>
<dbReference type="FunFam" id="1.10.238.10:FF:000063">
    <property type="entry name" value="Voltage-dependent N-type calcium channel subunit alpha"/>
    <property type="match status" value="1"/>
</dbReference>
<dbReference type="PRINTS" id="PR01630">
    <property type="entry name" value="LVDCCALPHA1"/>
</dbReference>
<evidence type="ECO:0000256" key="7">
    <source>
        <dbReference type="ARBA" id="ARBA00022723"/>
    </source>
</evidence>
<dbReference type="FunFam" id="1.10.287.70:FF:000117">
    <property type="entry name" value="Voltage-gated Ca2+ channel, alpha subunit"/>
    <property type="match status" value="1"/>
</dbReference>
<dbReference type="FunFam" id="1.20.120.350:FF:000040">
    <property type="entry name" value="Voltage-dependent L-type calcium channel subunit alpha"/>
    <property type="match status" value="1"/>
</dbReference>
<keyword evidence="15" id="KW-0325">Glycoprotein</keyword>
<dbReference type="InterPro" id="IPR005821">
    <property type="entry name" value="Ion_trans_dom"/>
</dbReference>
<organism evidence="22 23">
    <name type="scientific">Elysia chlorotica</name>
    <name type="common">Eastern emerald elysia</name>
    <name type="synonym">Sea slug</name>
    <dbReference type="NCBI Taxonomy" id="188477"/>
    <lineage>
        <taxon>Eukaryota</taxon>
        <taxon>Metazoa</taxon>
        <taxon>Spiralia</taxon>
        <taxon>Lophotrochozoa</taxon>
        <taxon>Mollusca</taxon>
        <taxon>Gastropoda</taxon>
        <taxon>Heterobranchia</taxon>
        <taxon>Euthyneura</taxon>
        <taxon>Panpulmonata</taxon>
        <taxon>Sacoglossa</taxon>
        <taxon>Placobranchoidea</taxon>
        <taxon>Plakobranchidae</taxon>
        <taxon>Elysia</taxon>
    </lineage>
</organism>
<feature type="transmembrane region" description="Helical" evidence="20">
    <location>
        <begin position="535"/>
        <end position="558"/>
    </location>
</feature>
<keyword evidence="23" id="KW-1185">Reference proteome</keyword>
<feature type="region of interest" description="Disordered" evidence="19">
    <location>
        <begin position="342"/>
        <end position="371"/>
    </location>
</feature>
<keyword evidence="16" id="KW-0407">Ion channel</keyword>
<dbReference type="FunFam" id="1.20.120.350:FF:000006">
    <property type="entry name" value="Voltage-dependent L-type calcium channel subunit alpha"/>
    <property type="match status" value="1"/>
</dbReference>
<feature type="binding site" evidence="17">
    <location>
        <position position="257"/>
    </location>
    <ligand>
        <name>Ca(2+)</name>
        <dbReference type="ChEBI" id="CHEBI:29108"/>
    </ligand>
</feature>
<feature type="compositionally biased region" description="Basic and acidic residues" evidence="19">
    <location>
        <begin position="2076"/>
        <end position="2088"/>
    </location>
</feature>
<keyword evidence="12" id="KW-0406">Ion transport</keyword>
<comment type="caution">
    <text evidence="22">The sequence shown here is derived from an EMBL/GenBank/DDBJ whole genome shotgun (WGS) entry which is preliminary data.</text>
</comment>
<evidence type="ECO:0000256" key="1">
    <source>
        <dbReference type="ARBA" id="ARBA00004141"/>
    </source>
</evidence>
<feature type="transmembrane region" description="Helical" evidence="20">
    <location>
        <begin position="1175"/>
        <end position="1198"/>
    </location>
</feature>
<dbReference type="GO" id="GO:0046872">
    <property type="term" value="F:metal ion binding"/>
    <property type="evidence" value="ECO:0007669"/>
    <property type="project" value="UniProtKB-KW"/>
</dbReference>
<keyword evidence="11 20" id="KW-1133">Transmembrane helix</keyword>
<dbReference type="Pfam" id="PF16905">
    <property type="entry name" value="GPHH"/>
    <property type="match status" value="1"/>
</dbReference>
<keyword evidence="4 18" id="KW-0109">Calcium transport</keyword>
<feature type="transmembrane region" description="Helical" evidence="20">
    <location>
        <begin position="168"/>
        <end position="190"/>
    </location>
</feature>
<feature type="compositionally biased region" description="Low complexity" evidence="19">
    <location>
        <begin position="1907"/>
        <end position="1916"/>
    </location>
</feature>
<feature type="transmembrane region" description="Helical" evidence="20">
    <location>
        <begin position="1026"/>
        <end position="1047"/>
    </location>
</feature>
<dbReference type="InterPro" id="IPR050599">
    <property type="entry name" value="VDCC_alpha-1_subunit"/>
</dbReference>
<evidence type="ECO:0000256" key="15">
    <source>
        <dbReference type="ARBA" id="ARBA00023180"/>
    </source>
</evidence>
<dbReference type="InterPro" id="IPR014873">
    <property type="entry name" value="VDCC_a1su_IQ"/>
</dbReference>
<evidence type="ECO:0000313" key="23">
    <source>
        <dbReference type="Proteomes" id="UP000271974"/>
    </source>
</evidence>
<keyword evidence="7 17" id="KW-0479">Metal-binding</keyword>
<evidence type="ECO:0000256" key="3">
    <source>
        <dbReference type="ARBA" id="ARBA00022553"/>
    </source>
</evidence>